<dbReference type="OrthoDB" id="2898509at2759"/>
<gene>
    <name evidence="2" type="ORF">LAQU0_S06e05754g</name>
</gene>
<reference evidence="3" key="1">
    <citation type="submission" date="2015-10" db="EMBL/GenBank/DDBJ databases">
        <authorList>
            <person name="Devillers H."/>
        </authorList>
    </citation>
    <scope>NUCLEOTIDE SEQUENCE [LARGE SCALE GENOMIC DNA]</scope>
</reference>
<dbReference type="InterPro" id="IPR002347">
    <property type="entry name" value="SDR_fam"/>
</dbReference>
<dbReference type="Gene3D" id="3.40.50.720">
    <property type="entry name" value="NAD(P)-binding Rossmann-like Domain"/>
    <property type="match status" value="1"/>
</dbReference>
<evidence type="ECO:0000256" key="1">
    <source>
        <dbReference type="ARBA" id="ARBA00023002"/>
    </source>
</evidence>
<dbReference type="AlphaFoldDB" id="A0A0P1KRK7"/>
<dbReference type="InterPro" id="IPR052228">
    <property type="entry name" value="Sec_Metab_Biosynth_Oxidored"/>
</dbReference>
<dbReference type="PANTHER" id="PTHR47534">
    <property type="entry name" value="YALI0E05731P"/>
    <property type="match status" value="1"/>
</dbReference>
<evidence type="ECO:0000313" key="3">
    <source>
        <dbReference type="Proteomes" id="UP000236544"/>
    </source>
</evidence>
<accession>A0A0P1KRK7</accession>
<dbReference type="GO" id="GO:0016491">
    <property type="term" value="F:oxidoreductase activity"/>
    <property type="evidence" value="ECO:0007669"/>
    <property type="project" value="UniProtKB-KW"/>
</dbReference>
<keyword evidence="1" id="KW-0560">Oxidoreductase</keyword>
<dbReference type="Proteomes" id="UP000236544">
    <property type="component" value="Unassembled WGS sequence"/>
</dbReference>
<proteinExistence type="predicted"/>
<dbReference type="EMBL" id="LN890530">
    <property type="protein sequence ID" value="CUS22776.1"/>
    <property type="molecule type" value="Genomic_DNA"/>
</dbReference>
<keyword evidence="3" id="KW-1185">Reference proteome</keyword>
<sequence length="302" mass="33192">MVFGIKATAKRNNNIKWQHVPVDSLDLTGLRVVIIGGTGGIGQGISRCLHARGASVTVVGRTYRDDDIADIRFIEANLELMSEASRVGHELAGQSFDLVVLTAGIVAGMSREETVEGIERDMAVSFLSRLVILRAVLPALESADTHIVARPRVFVMGYPGAGVLGDPEDLNSDRRYSPVRAHMNTVACNEALVFDCARRYPHVRFYGLNPGLIKTNIRDNLLAAGSWKSRLVEGFIGYWYQSVEEYARRIAPLLVAPALEDHSPAFFNEKGQAIYSQGFTKEHVQWLVKSSETLARRAGVAL</sequence>
<organism evidence="2 3">
    <name type="scientific">Lachancea quebecensis</name>
    <dbReference type="NCBI Taxonomy" id="1654605"/>
    <lineage>
        <taxon>Eukaryota</taxon>
        <taxon>Fungi</taxon>
        <taxon>Dikarya</taxon>
        <taxon>Ascomycota</taxon>
        <taxon>Saccharomycotina</taxon>
        <taxon>Saccharomycetes</taxon>
        <taxon>Saccharomycetales</taxon>
        <taxon>Saccharomycetaceae</taxon>
        <taxon>Lachancea</taxon>
    </lineage>
</organism>
<dbReference type="PANTHER" id="PTHR47534:SF3">
    <property type="entry name" value="ALCOHOL DEHYDROGENASE-LIKE C-TERMINAL DOMAIN-CONTAINING PROTEIN"/>
    <property type="match status" value="1"/>
</dbReference>
<dbReference type="SUPFAM" id="SSF51735">
    <property type="entry name" value="NAD(P)-binding Rossmann-fold domains"/>
    <property type="match status" value="1"/>
</dbReference>
<evidence type="ECO:0000313" key="2">
    <source>
        <dbReference type="EMBL" id="CUS22776.1"/>
    </source>
</evidence>
<protein>
    <submittedName>
        <fullName evidence="2">LAQU0S06e05754g1_1</fullName>
    </submittedName>
</protein>
<name>A0A0P1KRK7_9SACH</name>
<dbReference type="Pfam" id="PF00106">
    <property type="entry name" value="adh_short"/>
    <property type="match status" value="1"/>
</dbReference>
<dbReference type="InterPro" id="IPR036291">
    <property type="entry name" value="NAD(P)-bd_dom_sf"/>
</dbReference>
<dbReference type="PRINTS" id="PR00081">
    <property type="entry name" value="GDHRDH"/>
</dbReference>